<dbReference type="PANTHER" id="PTHR19862:SF14">
    <property type="entry name" value="WD REPEAT-CONTAINING PROTEIN 48"/>
    <property type="match status" value="1"/>
</dbReference>
<dbReference type="InterPro" id="IPR020472">
    <property type="entry name" value="WD40_PAC1"/>
</dbReference>
<keyword evidence="6" id="KW-1185">Reference proteome</keyword>
<protein>
    <submittedName>
        <fullName evidence="5">Uncharacterized protein</fullName>
    </submittedName>
</protein>
<evidence type="ECO:0000313" key="6">
    <source>
        <dbReference type="Proteomes" id="UP000245609"/>
    </source>
</evidence>
<dbReference type="InterPro" id="IPR019775">
    <property type="entry name" value="WD40_repeat_CS"/>
</dbReference>
<feature type="repeat" description="WD" evidence="3">
    <location>
        <begin position="268"/>
        <end position="309"/>
    </location>
</feature>
<dbReference type="SMART" id="SM00320">
    <property type="entry name" value="WD40"/>
    <property type="match status" value="5"/>
</dbReference>
<reference evidence="5 6" key="1">
    <citation type="journal article" date="2018" name="MBio">
        <title>Comparative Genomics Reveals the Core Gene Toolbox for the Fungus-Insect Symbiosis.</title>
        <authorList>
            <person name="Wang Y."/>
            <person name="Stata M."/>
            <person name="Wang W."/>
            <person name="Stajich J.E."/>
            <person name="White M.M."/>
            <person name="Moncalvo J.M."/>
        </authorList>
    </citation>
    <scope>NUCLEOTIDE SEQUENCE [LARGE SCALE GENOMIC DNA]</scope>
    <source>
        <strain evidence="5 6">SC-DP-2</strain>
    </source>
</reference>
<evidence type="ECO:0000256" key="4">
    <source>
        <dbReference type="SAM" id="MobiDB-lite"/>
    </source>
</evidence>
<name>A0A2T9ZK95_9FUNG</name>
<evidence type="ECO:0000313" key="5">
    <source>
        <dbReference type="EMBL" id="PVV05014.1"/>
    </source>
</evidence>
<dbReference type="SUPFAM" id="SSF50978">
    <property type="entry name" value="WD40 repeat-like"/>
    <property type="match status" value="1"/>
</dbReference>
<dbReference type="Pfam" id="PF00400">
    <property type="entry name" value="WD40"/>
    <property type="match status" value="4"/>
</dbReference>
<dbReference type="GO" id="GO:0043130">
    <property type="term" value="F:ubiquitin binding"/>
    <property type="evidence" value="ECO:0007669"/>
    <property type="project" value="TreeGrafter"/>
</dbReference>
<dbReference type="InterPro" id="IPR015943">
    <property type="entry name" value="WD40/YVTN_repeat-like_dom_sf"/>
</dbReference>
<dbReference type="OrthoDB" id="2421129at2759"/>
<comment type="caution">
    <text evidence="5">The sequence shown here is derived from an EMBL/GenBank/DDBJ whole genome shotgun (WGS) entry which is preliminary data.</text>
</comment>
<dbReference type="STRING" id="133381.A0A2T9ZK95"/>
<proteinExistence type="predicted"/>
<dbReference type="PANTHER" id="PTHR19862">
    <property type="entry name" value="WD REPEAT-CONTAINING PROTEIN 48"/>
    <property type="match status" value="1"/>
</dbReference>
<gene>
    <name evidence="5" type="ORF">BB560_000467</name>
</gene>
<feature type="region of interest" description="Disordered" evidence="4">
    <location>
        <begin position="407"/>
        <end position="432"/>
    </location>
</feature>
<dbReference type="Proteomes" id="UP000245609">
    <property type="component" value="Unassembled WGS sequence"/>
</dbReference>
<feature type="region of interest" description="Disordered" evidence="4">
    <location>
        <begin position="681"/>
        <end position="718"/>
    </location>
</feature>
<dbReference type="InterPro" id="IPR051246">
    <property type="entry name" value="WDR48"/>
</dbReference>
<evidence type="ECO:0000256" key="1">
    <source>
        <dbReference type="ARBA" id="ARBA00022574"/>
    </source>
</evidence>
<dbReference type="InterPro" id="IPR036322">
    <property type="entry name" value="WD40_repeat_dom_sf"/>
</dbReference>
<evidence type="ECO:0000256" key="3">
    <source>
        <dbReference type="PROSITE-ProRule" id="PRU00221"/>
    </source>
</evidence>
<feature type="repeat" description="WD" evidence="3">
    <location>
        <begin position="179"/>
        <end position="213"/>
    </location>
</feature>
<accession>A0A2T9ZK95</accession>
<dbReference type="InterPro" id="IPR001680">
    <property type="entry name" value="WD40_rpt"/>
</dbReference>
<dbReference type="PROSITE" id="PS50294">
    <property type="entry name" value="WD_REPEATS_REGION"/>
    <property type="match status" value="2"/>
</dbReference>
<feature type="compositionally biased region" description="Polar residues" evidence="4">
    <location>
        <begin position="700"/>
        <end position="713"/>
    </location>
</feature>
<dbReference type="PROSITE" id="PS00678">
    <property type="entry name" value="WD_REPEATS_1"/>
    <property type="match status" value="1"/>
</dbReference>
<dbReference type="PRINTS" id="PR00320">
    <property type="entry name" value="GPROTEINBRPT"/>
</dbReference>
<keyword evidence="2" id="KW-0677">Repeat</keyword>
<dbReference type="EMBL" id="MBFS01000050">
    <property type="protein sequence ID" value="PVV05014.1"/>
    <property type="molecule type" value="Genomic_DNA"/>
</dbReference>
<dbReference type="GO" id="GO:0000724">
    <property type="term" value="P:double-strand break repair via homologous recombination"/>
    <property type="evidence" value="ECO:0007669"/>
    <property type="project" value="TreeGrafter"/>
</dbReference>
<feature type="region of interest" description="Disordered" evidence="4">
    <location>
        <begin position="63"/>
        <end position="89"/>
    </location>
</feature>
<sequence>MSIPFATPFGLKVPPSGARPHRFQYDFTSPAPNVSELLKSETFVKPIKRSLAYIIPLDPNSDSNDINGTNIPTNPLNSQEESLKSSLSNPITSNTCANGHLLGVTSIDMSDNTRAFRSLSEFQDLSLSDSSRILYSGGRDGALKAWAFDSAGNVVSGSSDLSLKVWTPFSEDGVKINTLGTHSDYVKTLAYCHGRNKILSGGLDSVIKVWDVERAGCCVSYNYNSEIKASHSIYSISCNKSGTTVATASTDKVVQLYDIRTKGSTGWLSGHTNFVTSVKISKSGEYLLSGSSDNTVKLWSLRMRKCVFTFSIHDSSVWSVDSSDPSFKTFYSGDKNGNLIKTKHKNYANSDTSVIIGKEDNSILKILPEDNEEYLWTATFGSGFNCWKNVSDSIFQQKANHLERAIQEEQLDSDPKNGLSTEETNHKKDHFKEPVHDSPILKVIGAPGLRKHIMLENKRQVLTIDSDDVISLWDLILAKKIKVFDKEWGTDLESIANSLNDPPESVPSWCSVDTKIGLLTVRLEMNQVWDSEVYADQLTFLSRSECVELLNYGIQRISIGPWVLKNLLENFNALEFLYKNDVENYADSISSWVSDSANGGSLLLKEIIERYPKNENQSLKDVQHIRPPEKSLILPPSVTERAQNAGTTTKSQLPEQINSKINGSVVTRLFSWKGKKKNLTKRSVSESPVSKTIIPEIPPQQRSANPNSQNSQTDSEEYLKIDNSTKKIYGECTETEKNLIRLIESKNFTETRSRSGLSRYPHRSLPSDLRLVLLEEHSSGPVPYCIYLSSIRNSRDNKPYAFHRVKDNQELTLAINLPSWVTEHFVCLKYPFSYKFPVPLNFNLRPHTSPYMQIASLGTYRTNLTAQRMLRISKMTSYVAESLRLYLPPEAYIDSLVDTLGGLDTDNTSEETSVTQETVNLGDSEKIDSSANKDKMEANTPTKSVLELGLESLGEEIGVEERIAIRALSKSQMHNIFKGLTLIIQKLNKKYLKTDESNSHIIQDDDKERENLQETQADPSNEAVTQTSNSILGAVVAESSSDMVDDGSAALVFETPKMVYLSSSNLANSFAEMELSAQKSQSDVPYLLQDNRDPCDLAFLWIDLFCKNKKLDPLMTLGTLRSSIWKSSQEIEISYKWKQFVVDRIKRYKD</sequence>
<organism evidence="5 6">
    <name type="scientific">Smittium megazygosporum</name>
    <dbReference type="NCBI Taxonomy" id="133381"/>
    <lineage>
        <taxon>Eukaryota</taxon>
        <taxon>Fungi</taxon>
        <taxon>Fungi incertae sedis</taxon>
        <taxon>Zoopagomycota</taxon>
        <taxon>Kickxellomycotina</taxon>
        <taxon>Harpellomycetes</taxon>
        <taxon>Harpellales</taxon>
        <taxon>Legeriomycetaceae</taxon>
        <taxon>Smittium</taxon>
    </lineage>
</organism>
<dbReference type="PROSITE" id="PS50082">
    <property type="entry name" value="WD_REPEATS_2"/>
    <property type="match status" value="2"/>
</dbReference>
<dbReference type="AlphaFoldDB" id="A0A2T9ZK95"/>
<feature type="compositionally biased region" description="Polar residues" evidence="4">
    <location>
        <begin position="681"/>
        <end position="690"/>
    </location>
</feature>
<evidence type="ECO:0000256" key="2">
    <source>
        <dbReference type="ARBA" id="ARBA00022737"/>
    </source>
</evidence>
<feature type="compositionally biased region" description="Basic and acidic residues" evidence="4">
    <location>
        <begin position="423"/>
        <end position="432"/>
    </location>
</feature>
<keyword evidence="1 3" id="KW-0853">WD repeat</keyword>
<dbReference type="Gene3D" id="2.130.10.10">
    <property type="entry name" value="YVTN repeat-like/Quinoprotein amine dehydrogenase"/>
    <property type="match status" value="2"/>
</dbReference>